<sequence length="97" mass="10686">MNGTEPVERAIDMEISREGETIEVVLRGNSPRDQRVQYELELTGASTSRHKGSTMLRANDASVLSTMRMSAAPSWCVTARVTEQDGTTYEFLEGTCA</sequence>
<proteinExistence type="predicted"/>
<accession>A0ABS7JW37</accession>
<dbReference type="NCBIfam" id="NF041112">
    <property type="entry name" value="chap_CsgH_alph"/>
    <property type="match status" value="1"/>
</dbReference>
<dbReference type="InterPro" id="IPR047726">
    <property type="entry name" value="CsgH_dom"/>
</dbReference>
<gene>
    <name evidence="1" type="ORF">K3181_10535</name>
</gene>
<keyword evidence="2" id="KW-1185">Reference proteome</keyword>
<reference evidence="1 2" key="1">
    <citation type="submission" date="2021-08" db="EMBL/GenBank/DDBJ databases">
        <title>Comparative Genomics Analysis of the Genus Qipengyuania Reveals Extensive Genetic Diversity and Metabolic Versatility, Including the Description of Fifteen Novel Species.</title>
        <authorList>
            <person name="Liu Y."/>
        </authorList>
    </citation>
    <scope>NUCLEOTIDE SEQUENCE [LARGE SCALE GENOMIC DNA]</scope>
    <source>
        <strain evidence="1 2">YG27</strain>
    </source>
</reference>
<dbReference type="Proteomes" id="UP000782554">
    <property type="component" value="Unassembled WGS sequence"/>
</dbReference>
<protein>
    <recommendedName>
        <fullName evidence="3">Curli assembly protein CsgC</fullName>
    </recommendedName>
</protein>
<organism evidence="1 2">
    <name type="scientific">Qipengyuania mesophila</name>
    <dbReference type="NCBI Taxonomy" id="2867246"/>
    <lineage>
        <taxon>Bacteria</taxon>
        <taxon>Pseudomonadati</taxon>
        <taxon>Pseudomonadota</taxon>
        <taxon>Alphaproteobacteria</taxon>
        <taxon>Sphingomonadales</taxon>
        <taxon>Erythrobacteraceae</taxon>
        <taxon>Qipengyuania</taxon>
    </lineage>
</organism>
<evidence type="ECO:0000313" key="1">
    <source>
        <dbReference type="EMBL" id="MBX7501878.1"/>
    </source>
</evidence>
<name>A0ABS7JW37_9SPHN</name>
<evidence type="ECO:0008006" key="3">
    <source>
        <dbReference type="Google" id="ProtNLM"/>
    </source>
</evidence>
<dbReference type="RefSeq" id="WP_221603071.1">
    <property type="nucleotide sequence ID" value="NZ_JAIGNU010000002.1"/>
</dbReference>
<evidence type="ECO:0000313" key="2">
    <source>
        <dbReference type="Proteomes" id="UP000782554"/>
    </source>
</evidence>
<comment type="caution">
    <text evidence="1">The sequence shown here is derived from an EMBL/GenBank/DDBJ whole genome shotgun (WGS) entry which is preliminary data.</text>
</comment>
<dbReference type="EMBL" id="JAIGNU010000002">
    <property type="protein sequence ID" value="MBX7501878.1"/>
    <property type="molecule type" value="Genomic_DNA"/>
</dbReference>